<keyword evidence="13" id="KW-1185">Reference proteome</keyword>
<comment type="caution">
    <text evidence="12">The sequence shown here is derived from an EMBL/GenBank/DDBJ whole genome shotgun (WGS) entry which is preliminary data.</text>
</comment>
<evidence type="ECO:0000256" key="9">
    <source>
        <dbReference type="ARBA" id="ARBA00023277"/>
    </source>
</evidence>
<name>A0ABP3PNF7_9PROT</name>
<evidence type="ECO:0000256" key="1">
    <source>
        <dbReference type="ARBA" id="ARBA00000083"/>
    </source>
</evidence>
<dbReference type="InterPro" id="IPR036291">
    <property type="entry name" value="NAD(P)-bd_dom_sf"/>
</dbReference>
<keyword evidence="8 10" id="KW-0413">Isomerase</keyword>
<dbReference type="PANTHER" id="PTHR43725:SF53">
    <property type="entry name" value="UDP-ARABINOSE 4-EPIMERASE 1"/>
    <property type="match status" value="1"/>
</dbReference>
<dbReference type="SUPFAM" id="SSF51735">
    <property type="entry name" value="NAD(P)-binding Rossmann-fold domains"/>
    <property type="match status" value="1"/>
</dbReference>
<dbReference type="EMBL" id="BAAAFZ010000008">
    <property type="protein sequence ID" value="GAA0571369.1"/>
    <property type="molecule type" value="Genomic_DNA"/>
</dbReference>
<comment type="catalytic activity">
    <reaction evidence="1 10">
        <text>UDP-alpha-D-glucose = UDP-alpha-D-galactose</text>
        <dbReference type="Rhea" id="RHEA:22168"/>
        <dbReference type="ChEBI" id="CHEBI:58885"/>
        <dbReference type="ChEBI" id="CHEBI:66914"/>
        <dbReference type="EC" id="5.1.3.2"/>
    </reaction>
</comment>
<evidence type="ECO:0000256" key="6">
    <source>
        <dbReference type="ARBA" id="ARBA00018569"/>
    </source>
</evidence>
<dbReference type="NCBIfam" id="TIGR01179">
    <property type="entry name" value="galE"/>
    <property type="match status" value="1"/>
</dbReference>
<evidence type="ECO:0000256" key="2">
    <source>
        <dbReference type="ARBA" id="ARBA00001911"/>
    </source>
</evidence>
<evidence type="ECO:0000313" key="13">
    <source>
        <dbReference type="Proteomes" id="UP001501588"/>
    </source>
</evidence>
<organism evidence="12 13">
    <name type="scientific">Craurococcus roseus</name>
    <dbReference type="NCBI Taxonomy" id="77585"/>
    <lineage>
        <taxon>Bacteria</taxon>
        <taxon>Pseudomonadati</taxon>
        <taxon>Pseudomonadota</taxon>
        <taxon>Alphaproteobacteria</taxon>
        <taxon>Acetobacterales</taxon>
        <taxon>Acetobacteraceae</taxon>
        <taxon>Craurococcus</taxon>
    </lineage>
</organism>
<feature type="domain" description="NAD-dependent epimerase/dehydratase" evidence="11">
    <location>
        <begin position="5"/>
        <end position="254"/>
    </location>
</feature>
<dbReference type="Pfam" id="PF01370">
    <property type="entry name" value="Epimerase"/>
    <property type="match status" value="1"/>
</dbReference>
<comment type="subunit">
    <text evidence="10">Homodimer.</text>
</comment>
<evidence type="ECO:0000313" key="12">
    <source>
        <dbReference type="EMBL" id="GAA0571369.1"/>
    </source>
</evidence>
<accession>A0ABP3PNF7</accession>
<protein>
    <recommendedName>
        <fullName evidence="6 10">UDP-glucose 4-epimerase</fullName>
        <ecNumber evidence="5 10">5.1.3.2</ecNumber>
    </recommendedName>
</protein>
<evidence type="ECO:0000256" key="10">
    <source>
        <dbReference type="RuleBase" id="RU366046"/>
    </source>
</evidence>
<dbReference type="CDD" id="cd05247">
    <property type="entry name" value="UDP_G4E_1_SDR_e"/>
    <property type="match status" value="1"/>
</dbReference>
<evidence type="ECO:0000256" key="4">
    <source>
        <dbReference type="ARBA" id="ARBA00007637"/>
    </source>
</evidence>
<dbReference type="EC" id="5.1.3.2" evidence="5 10"/>
<dbReference type="Gene3D" id="3.90.25.10">
    <property type="entry name" value="UDP-galactose 4-epimerase, domain 1"/>
    <property type="match status" value="1"/>
</dbReference>
<sequence length="336" mass="35200">MTARVLVTGGAGYIGSHAVLALLDAGIAPVVLDDLSTGLREAVPPGVPFVQGSTGDAALLAGLFRRHRVSAVLHFAASLVVPESVARPLDYWRNNVANTLVLAQACVEAGVRRLVFSSTAAVYGSPPSPLVDEDAPCAPINPYGASKLAAERALADAAAAHGLSVVALRYFNVAGADPAGRAGQRRPGATHLIKVACEAALGKRPAVEVFGTDYPTPDGTGVRDYIHVTDLARAHVEALRHLMMGGGPLTLNCGYGRGHSVLEVLRAVERASGRPVPAHFAPRRPGDPPALIARADRAREALGWRPAFDDLDRIVASALTWEGREAATQQRQLLQA</sequence>
<dbReference type="InterPro" id="IPR005886">
    <property type="entry name" value="UDP_G4E"/>
</dbReference>
<evidence type="ECO:0000259" key="11">
    <source>
        <dbReference type="Pfam" id="PF01370"/>
    </source>
</evidence>
<evidence type="ECO:0000256" key="3">
    <source>
        <dbReference type="ARBA" id="ARBA00004947"/>
    </source>
</evidence>
<dbReference type="RefSeq" id="WP_343893811.1">
    <property type="nucleotide sequence ID" value="NZ_BAAAFZ010000008.1"/>
</dbReference>
<evidence type="ECO:0000256" key="7">
    <source>
        <dbReference type="ARBA" id="ARBA00023027"/>
    </source>
</evidence>
<comment type="similarity">
    <text evidence="4 10">Belongs to the NAD(P)-dependent epimerase/dehydratase family.</text>
</comment>
<keyword evidence="9 10" id="KW-0119">Carbohydrate metabolism</keyword>
<keyword evidence="7 10" id="KW-0520">NAD</keyword>
<gene>
    <name evidence="12" type="primary">galE_1</name>
    <name evidence="12" type="ORF">GCM10009416_07470</name>
</gene>
<proteinExistence type="inferred from homology"/>
<comment type="pathway">
    <text evidence="3 10">Carbohydrate metabolism; galactose metabolism.</text>
</comment>
<comment type="cofactor">
    <cofactor evidence="2 10">
        <name>NAD(+)</name>
        <dbReference type="ChEBI" id="CHEBI:57540"/>
    </cofactor>
</comment>
<reference evidence="13" key="1">
    <citation type="journal article" date="2019" name="Int. J. Syst. Evol. Microbiol.">
        <title>The Global Catalogue of Microorganisms (GCM) 10K type strain sequencing project: providing services to taxonomists for standard genome sequencing and annotation.</title>
        <authorList>
            <consortium name="The Broad Institute Genomics Platform"/>
            <consortium name="The Broad Institute Genome Sequencing Center for Infectious Disease"/>
            <person name="Wu L."/>
            <person name="Ma J."/>
        </authorList>
    </citation>
    <scope>NUCLEOTIDE SEQUENCE [LARGE SCALE GENOMIC DNA]</scope>
    <source>
        <strain evidence="13">JCM 9933</strain>
    </source>
</reference>
<dbReference type="InterPro" id="IPR001509">
    <property type="entry name" value="Epimerase_deHydtase"/>
</dbReference>
<dbReference type="Proteomes" id="UP001501588">
    <property type="component" value="Unassembled WGS sequence"/>
</dbReference>
<dbReference type="PANTHER" id="PTHR43725">
    <property type="entry name" value="UDP-GLUCOSE 4-EPIMERASE"/>
    <property type="match status" value="1"/>
</dbReference>
<evidence type="ECO:0000256" key="5">
    <source>
        <dbReference type="ARBA" id="ARBA00013189"/>
    </source>
</evidence>
<dbReference type="Gene3D" id="3.40.50.720">
    <property type="entry name" value="NAD(P)-binding Rossmann-like Domain"/>
    <property type="match status" value="1"/>
</dbReference>
<evidence type="ECO:0000256" key="8">
    <source>
        <dbReference type="ARBA" id="ARBA00023235"/>
    </source>
</evidence>